<reference evidence="3" key="1">
    <citation type="journal article" date="2013" name="Nat. Genet.">
        <title>The draft genomes of soft-shell turtle and green sea turtle yield insights into the development and evolution of the turtle-specific body plan.</title>
        <authorList>
            <person name="Wang Z."/>
            <person name="Pascual-Anaya J."/>
            <person name="Zadissa A."/>
            <person name="Li W."/>
            <person name="Niimura Y."/>
            <person name="Huang Z."/>
            <person name="Li C."/>
            <person name="White S."/>
            <person name="Xiong Z."/>
            <person name="Fang D."/>
            <person name="Wang B."/>
            <person name="Ming Y."/>
            <person name="Chen Y."/>
            <person name="Zheng Y."/>
            <person name="Kuraku S."/>
            <person name="Pignatelli M."/>
            <person name="Herrero J."/>
            <person name="Beal K."/>
            <person name="Nozawa M."/>
            <person name="Li Q."/>
            <person name="Wang J."/>
            <person name="Zhang H."/>
            <person name="Yu L."/>
            <person name="Shigenobu S."/>
            <person name="Wang J."/>
            <person name="Liu J."/>
            <person name="Flicek P."/>
            <person name="Searle S."/>
            <person name="Wang J."/>
            <person name="Kuratani S."/>
            <person name="Yin Y."/>
            <person name="Aken B."/>
            <person name="Zhang G."/>
            <person name="Irie N."/>
        </authorList>
    </citation>
    <scope>NUCLEOTIDE SEQUENCE [LARGE SCALE GENOMIC DNA]</scope>
</reference>
<dbReference type="AlphaFoldDB" id="M7BM60"/>
<sequence length="189" mass="20007">MEQKDPRPKLPPKPRSGRSGSGSFTLGVFGGTEGPVAEVLPKILLGTPENSPGGPCGARSKLPHLPHSLGGSASMDQTGVAWHSGGDPTTTPPLSVDTCKGGVLRNREEDFVDEEEEEEEKENAQQASGESILPGSQDLFITLEPIPSQGGIPTLKLEKAALLQMFQRSPIISVPEASADKKAKKLHLR</sequence>
<feature type="region of interest" description="Disordered" evidence="1">
    <location>
        <begin position="1"/>
        <end position="32"/>
    </location>
</feature>
<evidence type="ECO:0000313" key="3">
    <source>
        <dbReference type="Proteomes" id="UP000031443"/>
    </source>
</evidence>
<feature type="region of interest" description="Disordered" evidence="1">
    <location>
        <begin position="44"/>
        <end position="132"/>
    </location>
</feature>
<protein>
    <submittedName>
        <fullName evidence="2">Uncharacterized protein</fullName>
    </submittedName>
</protein>
<name>M7BM60_CHEMY</name>
<dbReference type="Proteomes" id="UP000031443">
    <property type="component" value="Unassembled WGS sequence"/>
</dbReference>
<evidence type="ECO:0000313" key="2">
    <source>
        <dbReference type="EMBL" id="EMP38309.1"/>
    </source>
</evidence>
<organism evidence="2 3">
    <name type="scientific">Chelonia mydas</name>
    <name type="common">Green sea-turtle</name>
    <name type="synonym">Chelonia agassizi</name>
    <dbReference type="NCBI Taxonomy" id="8469"/>
    <lineage>
        <taxon>Eukaryota</taxon>
        <taxon>Metazoa</taxon>
        <taxon>Chordata</taxon>
        <taxon>Craniata</taxon>
        <taxon>Vertebrata</taxon>
        <taxon>Euteleostomi</taxon>
        <taxon>Archelosauria</taxon>
        <taxon>Testudinata</taxon>
        <taxon>Testudines</taxon>
        <taxon>Cryptodira</taxon>
        <taxon>Durocryptodira</taxon>
        <taxon>Americhelydia</taxon>
        <taxon>Chelonioidea</taxon>
        <taxon>Cheloniidae</taxon>
        <taxon>Chelonia</taxon>
    </lineage>
</organism>
<keyword evidence="3" id="KW-1185">Reference proteome</keyword>
<evidence type="ECO:0000256" key="1">
    <source>
        <dbReference type="SAM" id="MobiDB-lite"/>
    </source>
</evidence>
<gene>
    <name evidence="2" type="ORF">UY3_04518</name>
</gene>
<dbReference type="EMBL" id="KB520249">
    <property type="protein sequence ID" value="EMP38309.1"/>
    <property type="molecule type" value="Genomic_DNA"/>
</dbReference>
<proteinExistence type="predicted"/>
<accession>M7BM60</accession>
<feature type="compositionally biased region" description="Acidic residues" evidence="1">
    <location>
        <begin position="110"/>
        <end position="121"/>
    </location>
</feature>